<name>A0AAV4XVH8_CAEEX</name>
<accession>A0AAV4XVH8</accession>
<comment type="caution">
    <text evidence="1">The sequence shown here is derived from an EMBL/GenBank/DDBJ whole genome shotgun (WGS) entry which is preliminary data.</text>
</comment>
<evidence type="ECO:0000313" key="2">
    <source>
        <dbReference type="Proteomes" id="UP001054945"/>
    </source>
</evidence>
<dbReference type="Proteomes" id="UP001054945">
    <property type="component" value="Unassembled WGS sequence"/>
</dbReference>
<organism evidence="1 2">
    <name type="scientific">Caerostris extrusa</name>
    <name type="common">Bark spider</name>
    <name type="synonym">Caerostris bankana</name>
    <dbReference type="NCBI Taxonomy" id="172846"/>
    <lineage>
        <taxon>Eukaryota</taxon>
        <taxon>Metazoa</taxon>
        <taxon>Ecdysozoa</taxon>
        <taxon>Arthropoda</taxon>
        <taxon>Chelicerata</taxon>
        <taxon>Arachnida</taxon>
        <taxon>Araneae</taxon>
        <taxon>Araneomorphae</taxon>
        <taxon>Entelegynae</taxon>
        <taxon>Araneoidea</taxon>
        <taxon>Araneidae</taxon>
        <taxon>Caerostris</taxon>
    </lineage>
</organism>
<dbReference type="AlphaFoldDB" id="A0AAV4XVH8"/>
<dbReference type="EMBL" id="BPLR01018387">
    <property type="protein sequence ID" value="GIY99141.1"/>
    <property type="molecule type" value="Genomic_DNA"/>
</dbReference>
<proteinExistence type="predicted"/>
<gene>
    <name evidence="1" type="ORF">CEXT_29501</name>
</gene>
<sequence>MQRRKRVANVTPTAYLRAELLCLGGCQPSMPQELVTNPGSGGVILYRGHRIMLNPALTSRLVKWAVRGTGRSYTFIQWGGRCCLCMTMVKPKAPSVEKKDFRKSGE</sequence>
<keyword evidence="2" id="KW-1185">Reference proteome</keyword>
<protein>
    <submittedName>
        <fullName evidence="1">Uncharacterized protein</fullName>
    </submittedName>
</protein>
<evidence type="ECO:0000313" key="1">
    <source>
        <dbReference type="EMBL" id="GIY99141.1"/>
    </source>
</evidence>
<reference evidence="1 2" key="1">
    <citation type="submission" date="2021-06" db="EMBL/GenBank/DDBJ databases">
        <title>Caerostris extrusa draft genome.</title>
        <authorList>
            <person name="Kono N."/>
            <person name="Arakawa K."/>
        </authorList>
    </citation>
    <scope>NUCLEOTIDE SEQUENCE [LARGE SCALE GENOMIC DNA]</scope>
</reference>